<comment type="caution">
    <text evidence="1">The sequence shown here is derived from an EMBL/GenBank/DDBJ whole genome shotgun (WGS) entry which is preliminary data.</text>
</comment>
<protein>
    <submittedName>
        <fullName evidence="1">Uncharacterized protein</fullName>
    </submittedName>
</protein>
<evidence type="ECO:0000313" key="2">
    <source>
        <dbReference type="Proteomes" id="UP000499080"/>
    </source>
</evidence>
<evidence type="ECO:0000313" key="1">
    <source>
        <dbReference type="EMBL" id="GBM92573.1"/>
    </source>
</evidence>
<reference evidence="1 2" key="1">
    <citation type="journal article" date="2019" name="Sci. Rep.">
        <title>Orb-weaving spider Araneus ventricosus genome elucidates the spidroin gene catalogue.</title>
        <authorList>
            <person name="Kono N."/>
            <person name="Nakamura H."/>
            <person name="Ohtoshi R."/>
            <person name="Moran D.A.P."/>
            <person name="Shinohara A."/>
            <person name="Yoshida Y."/>
            <person name="Fujiwara M."/>
            <person name="Mori M."/>
            <person name="Tomita M."/>
            <person name="Arakawa K."/>
        </authorList>
    </citation>
    <scope>NUCLEOTIDE SEQUENCE [LARGE SCALE GENOMIC DNA]</scope>
</reference>
<proteinExistence type="predicted"/>
<name>A0A4Y2JQB1_ARAVE</name>
<sequence>MHVRHILSPPRGSPGTRQAPLIPVRKTAIAYKIDTQGFYTLFPYIVTPLLYDVRRHIAPLIPVRKTTIACKIDTQGVYTPFPYIVMPLLYDVRRHIAPLTHVQKTAIACKIDTQGFYTPFPYIVTPLLYEVFLVPSFDTEGKRKSWLGVIHPPVVFFFSVKSPLDIKTPPRRVKLAVTFDCEQKEAIHPIFSRKNRPQME</sequence>
<gene>
    <name evidence="1" type="ORF">AVEN_39889_1</name>
</gene>
<dbReference type="EMBL" id="BGPR01003800">
    <property type="protein sequence ID" value="GBM92573.1"/>
    <property type="molecule type" value="Genomic_DNA"/>
</dbReference>
<dbReference type="Proteomes" id="UP000499080">
    <property type="component" value="Unassembled WGS sequence"/>
</dbReference>
<accession>A0A4Y2JQB1</accession>
<dbReference type="AlphaFoldDB" id="A0A4Y2JQB1"/>
<keyword evidence="2" id="KW-1185">Reference proteome</keyword>
<organism evidence="1 2">
    <name type="scientific">Araneus ventricosus</name>
    <name type="common">Orbweaver spider</name>
    <name type="synonym">Epeira ventricosa</name>
    <dbReference type="NCBI Taxonomy" id="182803"/>
    <lineage>
        <taxon>Eukaryota</taxon>
        <taxon>Metazoa</taxon>
        <taxon>Ecdysozoa</taxon>
        <taxon>Arthropoda</taxon>
        <taxon>Chelicerata</taxon>
        <taxon>Arachnida</taxon>
        <taxon>Araneae</taxon>
        <taxon>Araneomorphae</taxon>
        <taxon>Entelegynae</taxon>
        <taxon>Araneoidea</taxon>
        <taxon>Araneidae</taxon>
        <taxon>Araneus</taxon>
    </lineage>
</organism>